<dbReference type="PROSITE" id="PS51352">
    <property type="entry name" value="THIOREDOXIN_2"/>
    <property type="match status" value="1"/>
</dbReference>
<dbReference type="InterPro" id="IPR050553">
    <property type="entry name" value="Thioredoxin_ResA/DsbE_sf"/>
</dbReference>
<evidence type="ECO:0000259" key="2">
    <source>
        <dbReference type="PROSITE" id="PS51352"/>
    </source>
</evidence>
<dbReference type="CDD" id="cd02966">
    <property type="entry name" value="TlpA_like_family"/>
    <property type="match status" value="1"/>
</dbReference>
<dbReference type="SUPFAM" id="SSF52833">
    <property type="entry name" value="Thioredoxin-like"/>
    <property type="match status" value="1"/>
</dbReference>
<dbReference type="PANTHER" id="PTHR42852:SF13">
    <property type="entry name" value="PROTEIN DIPZ"/>
    <property type="match status" value="1"/>
</dbReference>
<dbReference type="Pfam" id="PF13905">
    <property type="entry name" value="Thioredoxin_8"/>
    <property type="match status" value="1"/>
</dbReference>
<keyword evidence="1" id="KW-0676">Redox-active center</keyword>
<reference evidence="3 4" key="1">
    <citation type="submission" date="2016-11" db="EMBL/GenBank/DDBJ databases">
        <title>Whole genomes of Flavobacteriaceae.</title>
        <authorList>
            <person name="Stine C."/>
            <person name="Li C."/>
            <person name="Tadesse D."/>
        </authorList>
    </citation>
    <scope>NUCLEOTIDE SEQUENCE [LARGE SCALE GENOMIC DNA]</scope>
    <source>
        <strain evidence="3 4">CCUG 59446</strain>
    </source>
</reference>
<comment type="caution">
    <text evidence="3">The sequence shown here is derived from an EMBL/GenBank/DDBJ whole genome shotgun (WGS) entry which is preliminary data.</text>
</comment>
<evidence type="ECO:0000256" key="1">
    <source>
        <dbReference type="ARBA" id="ARBA00023284"/>
    </source>
</evidence>
<proteinExistence type="predicted"/>
<dbReference type="InterPro" id="IPR012336">
    <property type="entry name" value="Thioredoxin-like_fold"/>
</dbReference>
<protein>
    <recommendedName>
        <fullName evidence="2">Thioredoxin domain-containing protein</fullName>
    </recommendedName>
</protein>
<dbReference type="AlphaFoldDB" id="A0A226HP82"/>
<name>A0A226HP82_9FLAO</name>
<accession>A0A226HP82</accession>
<feature type="domain" description="Thioredoxin" evidence="2">
    <location>
        <begin position="311"/>
        <end position="449"/>
    </location>
</feature>
<dbReference type="EMBL" id="MUHA01000028">
    <property type="protein sequence ID" value="OXA95942.1"/>
    <property type="molecule type" value="Genomic_DNA"/>
</dbReference>
<gene>
    <name evidence="3" type="ORF">B0A75_17900</name>
</gene>
<dbReference type="Gene3D" id="3.40.30.10">
    <property type="entry name" value="Glutaredoxin"/>
    <property type="match status" value="1"/>
</dbReference>
<sequence>MYKKIFFLVGVFVLCGYQFKNQNDKWIVDMKQEINDSIILNFSYVNPNLYSIDRVPLFKEKVIRNYTGVPINDSIAYYVNNEEGLQFYWDLYKTNEYNKSDFLKLVKEIDIDTLKFSKKPIKQGFVSIVGFYKNKQFIIADANRNQRFDDDVKYEFDINFRNHALDSLDVLNKLPVTEYSYEFYHKGNIQTYKRKIILFPSKYLIRYQLNGKQFEYLSSYRFKDYWKGEQLINDITYEFYYQARDNYFGAIYIKPKKIPFSKDEYFNNQFMHYSNDTIAIGDGYFKIDSINRNISKLYLRKIKENKGKYGQEIGSYFENRVIEDLNNGHFKTDSILRKRKYTLIDFWGTWCAPCVKMIPKLVELQNKFPLKLSIISIANDVDKNKVKEYVLKNGMNWTNGFINRNKKSLLFDDLAIQAYPTYILLDSNGKILMRGSSFKEFEKIENSIK</sequence>
<dbReference type="RefSeq" id="WP_089055643.1">
    <property type="nucleotide sequence ID" value="NZ_MUHA01000028.1"/>
</dbReference>
<dbReference type="Proteomes" id="UP000198336">
    <property type="component" value="Unassembled WGS sequence"/>
</dbReference>
<dbReference type="InterPro" id="IPR036249">
    <property type="entry name" value="Thioredoxin-like_sf"/>
</dbReference>
<evidence type="ECO:0000313" key="4">
    <source>
        <dbReference type="Proteomes" id="UP000198336"/>
    </source>
</evidence>
<dbReference type="PANTHER" id="PTHR42852">
    <property type="entry name" value="THIOL:DISULFIDE INTERCHANGE PROTEIN DSBE"/>
    <property type="match status" value="1"/>
</dbReference>
<keyword evidence="4" id="KW-1185">Reference proteome</keyword>
<organism evidence="3 4">
    <name type="scientific">Flavobacterium oncorhynchi</name>
    <dbReference type="NCBI Taxonomy" id="728056"/>
    <lineage>
        <taxon>Bacteria</taxon>
        <taxon>Pseudomonadati</taxon>
        <taxon>Bacteroidota</taxon>
        <taxon>Flavobacteriia</taxon>
        <taxon>Flavobacteriales</taxon>
        <taxon>Flavobacteriaceae</taxon>
        <taxon>Flavobacterium</taxon>
    </lineage>
</organism>
<dbReference type="PROSITE" id="PS00194">
    <property type="entry name" value="THIOREDOXIN_1"/>
    <property type="match status" value="1"/>
</dbReference>
<dbReference type="InterPro" id="IPR017937">
    <property type="entry name" value="Thioredoxin_CS"/>
</dbReference>
<evidence type="ECO:0000313" key="3">
    <source>
        <dbReference type="EMBL" id="OXA95942.1"/>
    </source>
</evidence>
<dbReference type="InterPro" id="IPR013766">
    <property type="entry name" value="Thioredoxin_domain"/>
</dbReference>